<evidence type="ECO:0000313" key="6">
    <source>
        <dbReference type="Proteomes" id="UP000050280"/>
    </source>
</evidence>
<keyword evidence="2" id="KW-0472">Membrane</keyword>
<keyword evidence="3" id="KW-0732">Signal</keyword>
<organism evidence="5 6">
    <name type="scientific">Croceitalea dokdonensis DOKDO 023</name>
    <dbReference type="NCBI Taxonomy" id="1300341"/>
    <lineage>
        <taxon>Bacteria</taxon>
        <taxon>Pseudomonadati</taxon>
        <taxon>Bacteroidota</taxon>
        <taxon>Flavobacteriia</taxon>
        <taxon>Flavobacteriales</taxon>
        <taxon>Flavobacteriaceae</taxon>
        <taxon>Croceitalea</taxon>
    </lineage>
</organism>
<dbReference type="AlphaFoldDB" id="A0A0P7A896"/>
<sequence>MHKKLLIFCFFIFFALWGGAQDVQNKSNDTVKKFRLTGLPVLFYLPETGLGYGGLGIATFRFKNEPEQSRASSTQLAVSYTTKNQLLIFAPFELYWKQERWRLVGELGYFKYFYNFYGLGIDSNQADFETYEVTFPRLRVSLLKEVWPKISVGLGYELDIYHDFVSKENGILERTDIPGKRGGTVSNLGLLVFYDTRDDIFQPTRGFFVQAAAFSAMDFLGASFSYAKFSLDSRFYQKIKGQHIIATNLFLANNGQGAPLYDLNRLGTNRTRGFNDRRYQDNGELSFSMEYRFPLSGRFGGTFFASTGTVAPNFSALFSSRYRNTAGAGLRYTINKKEGIRLRVDYGQSAEGGNLYLTVREAF</sequence>
<evidence type="ECO:0000313" key="5">
    <source>
        <dbReference type="EMBL" id="KPM33115.1"/>
    </source>
</evidence>
<dbReference type="OrthoDB" id="9771071at2"/>
<dbReference type="InterPro" id="IPR000184">
    <property type="entry name" value="Bac_surfAg_D15"/>
</dbReference>
<gene>
    <name evidence="5" type="ORF">I595_17</name>
</gene>
<evidence type="ECO:0000256" key="2">
    <source>
        <dbReference type="ARBA" id="ARBA00023136"/>
    </source>
</evidence>
<feature type="domain" description="Bacterial surface antigen (D15)" evidence="4">
    <location>
        <begin position="73"/>
        <end position="334"/>
    </location>
</feature>
<proteinExistence type="predicted"/>
<name>A0A0P7A896_9FLAO</name>
<dbReference type="GO" id="GO:0019867">
    <property type="term" value="C:outer membrane"/>
    <property type="evidence" value="ECO:0007669"/>
    <property type="project" value="InterPro"/>
</dbReference>
<feature type="signal peptide" evidence="3">
    <location>
        <begin position="1"/>
        <end position="20"/>
    </location>
</feature>
<protein>
    <submittedName>
        <fullName evidence="5">Outer membrane protein</fullName>
    </submittedName>
</protein>
<comment type="subcellular location">
    <subcellularLocation>
        <location evidence="1">Membrane</location>
    </subcellularLocation>
</comment>
<evidence type="ECO:0000256" key="1">
    <source>
        <dbReference type="ARBA" id="ARBA00004370"/>
    </source>
</evidence>
<feature type="chain" id="PRO_5006134672" evidence="3">
    <location>
        <begin position="21"/>
        <end position="363"/>
    </location>
</feature>
<dbReference type="RefSeq" id="WP_054557358.1">
    <property type="nucleotide sequence ID" value="NZ_LDJX01000001.1"/>
</dbReference>
<keyword evidence="6" id="KW-1185">Reference proteome</keyword>
<dbReference type="Pfam" id="PF01103">
    <property type="entry name" value="Omp85"/>
    <property type="match status" value="1"/>
</dbReference>
<reference evidence="5 6" key="1">
    <citation type="submission" date="2015-09" db="EMBL/GenBank/DDBJ databases">
        <title>Genome sequence of the marine flavobacterium Croceitalea dokdonensis DOKDO 023 that contains proton- and sodium-pumping rhodopsins.</title>
        <authorList>
            <person name="Kwon S.-K."/>
            <person name="Lee H.K."/>
            <person name="Kwak M.-J."/>
            <person name="Kim J.F."/>
        </authorList>
    </citation>
    <scope>NUCLEOTIDE SEQUENCE [LARGE SCALE GENOMIC DNA]</scope>
    <source>
        <strain evidence="5 6">DOKDO 023</strain>
    </source>
</reference>
<dbReference type="STRING" id="1300341.I595_17"/>
<evidence type="ECO:0000256" key="3">
    <source>
        <dbReference type="SAM" id="SignalP"/>
    </source>
</evidence>
<dbReference type="EMBL" id="LDJX01000001">
    <property type="protein sequence ID" value="KPM33115.1"/>
    <property type="molecule type" value="Genomic_DNA"/>
</dbReference>
<comment type="caution">
    <text evidence="5">The sequence shown here is derived from an EMBL/GenBank/DDBJ whole genome shotgun (WGS) entry which is preliminary data.</text>
</comment>
<accession>A0A0P7A896</accession>
<evidence type="ECO:0000259" key="4">
    <source>
        <dbReference type="Pfam" id="PF01103"/>
    </source>
</evidence>
<dbReference type="Proteomes" id="UP000050280">
    <property type="component" value="Unassembled WGS sequence"/>
</dbReference>
<dbReference type="Gene3D" id="2.40.160.50">
    <property type="entry name" value="membrane protein fhac: a member of the omp85/tpsb transporter family"/>
    <property type="match status" value="1"/>
</dbReference>